<evidence type="ECO:0000313" key="2">
    <source>
        <dbReference type="Proteomes" id="UP001595528"/>
    </source>
</evidence>
<reference evidence="2" key="1">
    <citation type="journal article" date="2019" name="Int. J. Syst. Evol. Microbiol.">
        <title>The Global Catalogue of Microorganisms (GCM) 10K type strain sequencing project: providing services to taxonomists for standard genome sequencing and annotation.</title>
        <authorList>
            <consortium name="The Broad Institute Genomics Platform"/>
            <consortium name="The Broad Institute Genome Sequencing Center for Infectious Disease"/>
            <person name="Wu L."/>
            <person name="Ma J."/>
        </authorList>
    </citation>
    <scope>NUCLEOTIDE SEQUENCE [LARGE SCALE GENOMIC DNA]</scope>
    <source>
        <strain evidence="2">KCTC 42964</strain>
    </source>
</reference>
<evidence type="ECO:0000313" key="1">
    <source>
        <dbReference type="EMBL" id="MFC3226398.1"/>
    </source>
</evidence>
<dbReference type="EMBL" id="JBHRTR010000011">
    <property type="protein sequence ID" value="MFC3226398.1"/>
    <property type="molecule type" value="Genomic_DNA"/>
</dbReference>
<dbReference type="Proteomes" id="UP001595528">
    <property type="component" value="Unassembled WGS sequence"/>
</dbReference>
<sequence length="194" mass="21192">MSVAGQPVDEDLAVAMEEDLLAGGNGATERHLAGVGASFAGAIWSPWVDALDEEVLRILQAYWTDLPAGRRAPRAAAVNPARMKPALGYVMLLDVLEGGRDFRYRVYGSAIAARSGFEATGRTVSELPVAPMTEYFLASYRACLRRIEPLFTRHAPPVMLHVVGWDRLILPLEDDDGSIVRLLVGNVPRRWPPA</sequence>
<proteinExistence type="predicted"/>
<protein>
    <submittedName>
        <fullName evidence="1">PAS domain-containing protein</fullName>
    </submittedName>
</protein>
<organism evidence="1 2">
    <name type="scientific">Marinibaculum pumilum</name>
    <dbReference type="NCBI Taxonomy" id="1766165"/>
    <lineage>
        <taxon>Bacteria</taxon>
        <taxon>Pseudomonadati</taxon>
        <taxon>Pseudomonadota</taxon>
        <taxon>Alphaproteobacteria</taxon>
        <taxon>Rhodospirillales</taxon>
        <taxon>Rhodospirillaceae</taxon>
        <taxon>Marinibaculum</taxon>
    </lineage>
</organism>
<keyword evidence="2" id="KW-1185">Reference proteome</keyword>
<dbReference type="Pfam" id="PF07310">
    <property type="entry name" value="PAS_5"/>
    <property type="match status" value="1"/>
</dbReference>
<gene>
    <name evidence="1" type="ORF">ACFOGJ_04110</name>
</gene>
<dbReference type="InterPro" id="IPR009922">
    <property type="entry name" value="DUF1457"/>
</dbReference>
<dbReference type="RefSeq" id="WP_379898358.1">
    <property type="nucleotide sequence ID" value="NZ_JBHRTR010000011.1"/>
</dbReference>
<name>A0ABV7KVK2_9PROT</name>
<comment type="caution">
    <text evidence="1">The sequence shown here is derived from an EMBL/GenBank/DDBJ whole genome shotgun (WGS) entry which is preliminary data.</text>
</comment>
<accession>A0ABV7KVK2</accession>